<dbReference type="RefSeq" id="XP_028845580.1">
    <property type="nucleotide sequence ID" value="XM_028989747.1"/>
</dbReference>
<dbReference type="Pfam" id="PF03370">
    <property type="entry name" value="CBM_21"/>
    <property type="match status" value="1"/>
</dbReference>
<dbReference type="GO" id="GO:0008157">
    <property type="term" value="F:protein phosphatase 1 binding"/>
    <property type="evidence" value="ECO:0007669"/>
    <property type="project" value="TreeGrafter"/>
</dbReference>
<reference evidence="5" key="3">
    <citation type="submission" date="2025-09" db="UniProtKB">
        <authorList>
            <consortium name="Ensembl"/>
        </authorList>
    </citation>
    <scope>IDENTIFICATION</scope>
</reference>
<dbReference type="InterPro" id="IPR017434">
    <property type="entry name" value="Pase-1_reg-su_3B/C/D_met"/>
</dbReference>
<name>A0AAY4C1I3_9TELE</name>
<dbReference type="InterPro" id="IPR005036">
    <property type="entry name" value="CBM21_dom"/>
</dbReference>
<dbReference type="GO" id="GO:0005977">
    <property type="term" value="P:glycogen metabolic process"/>
    <property type="evidence" value="ECO:0007669"/>
    <property type="project" value="UniProtKB-KW"/>
</dbReference>
<feature type="domain" description="CBM21" evidence="4">
    <location>
        <begin position="156"/>
        <end position="264"/>
    </location>
</feature>
<sequence>MNSTRICHILSSPMPGPVMPVDVAVQLYIAHSPPLRSFLGSYEDCRTRNLVNTRCFKPLRPCLSSKPPKPHLEAPCLGWQTPKAKPKKKVVFADAKGMSLTAVHHFSKYEDVDVPLSRLQFQLKELESGTATLKVSSMQSLVLDFPQPAADYFSFRSRLLRSSVCLENCMLQERLLTGTVKVRNLAFQKSVQVRITFDSWRSFRDVECTFMNNVYGAEDTDAFSFAIELPTYVPPENQVEFCLCFQTGDKTFWDNNDGQNYKLVRAPWKTDTEKKASAPAKAQNKVFGVDLEPTHTPTRLFFDCQSWGGIDSTAPYW</sequence>
<dbReference type="PANTHER" id="PTHR12307">
    <property type="entry name" value="PROTEIN PHOSPHATASE 1 REGULATORY SUBUNIT"/>
    <property type="match status" value="1"/>
</dbReference>
<evidence type="ECO:0000256" key="3">
    <source>
        <dbReference type="PIRNR" id="PIRNR038207"/>
    </source>
</evidence>
<dbReference type="GeneTree" id="ENSGT00940000155648"/>
<reference evidence="5" key="2">
    <citation type="submission" date="2025-08" db="UniProtKB">
        <authorList>
            <consortium name="Ensembl"/>
        </authorList>
    </citation>
    <scope>IDENTIFICATION</scope>
</reference>
<gene>
    <name evidence="5" type="primary">ppp1r3ca</name>
</gene>
<dbReference type="Gene3D" id="2.60.40.2440">
    <property type="entry name" value="Carbohydrate binding type-21 domain"/>
    <property type="match status" value="1"/>
</dbReference>
<keyword evidence="6" id="KW-1185">Reference proteome</keyword>
<keyword evidence="2 3" id="KW-0119">Carbohydrate metabolism</keyword>
<evidence type="ECO:0000256" key="1">
    <source>
        <dbReference type="ARBA" id="ARBA00022600"/>
    </source>
</evidence>
<dbReference type="Proteomes" id="UP000694580">
    <property type="component" value="Chromosome 8"/>
</dbReference>
<evidence type="ECO:0000256" key="2">
    <source>
        <dbReference type="ARBA" id="ARBA00023277"/>
    </source>
</evidence>
<dbReference type="AlphaFoldDB" id="A0AAY4C1I3"/>
<organism evidence="5 6">
    <name type="scientific">Denticeps clupeoides</name>
    <name type="common">denticle herring</name>
    <dbReference type="NCBI Taxonomy" id="299321"/>
    <lineage>
        <taxon>Eukaryota</taxon>
        <taxon>Metazoa</taxon>
        <taxon>Chordata</taxon>
        <taxon>Craniata</taxon>
        <taxon>Vertebrata</taxon>
        <taxon>Euteleostomi</taxon>
        <taxon>Actinopterygii</taxon>
        <taxon>Neopterygii</taxon>
        <taxon>Teleostei</taxon>
        <taxon>Clupei</taxon>
        <taxon>Clupeiformes</taxon>
        <taxon>Denticipitoidei</taxon>
        <taxon>Denticipitidae</taxon>
        <taxon>Denticeps</taxon>
    </lineage>
</organism>
<evidence type="ECO:0000259" key="4">
    <source>
        <dbReference type="PROSITE" id="PS51159"/>
    </source>
</evidence>
<dbReference type="FunFam" id="2.60.40.2440:FF:000001">
    <property type="entry name" value="Protein phosphatase 1 regulatory subunit 3C"/>
    <property type="match status" value="1"/>
</dbReference>
<dbReference type="PANTHER" id="PTHR12307:SF15">
    <property type="entry name" value="PROTEIN PHOSPHATASE 1 REGULATORY SUBUNIT 3C"/>
    <property type="match status" value="1"/>
</dbReference>
<dbReference type="GO" id="GO:0000164">
    <property type="term" value="C:protein phosphatase type 1 complex"/>
    <property type="evidence" value="ECO:0007669"/>
    <property type="project" value="TreeGrafter"/>
</dbReference>
<proteinExistence type="predicted"/>
<accession>A0AAY4C1I3</accession>
<dbReference type="GO" id="GO:0005979">
    <property type="term" value="P:regulation of glycogen biosynthetic process"/>
    <property type="evidence" value="ECO:0007669"/>
    <property type="project" value="TreeGrafter"/>
</dbReference>
<protein>
    <recommendedName>
        <fullName evidence="3">Protein phosphatase 1 regulatory subunit</fullName>
    </recommendedName>
</protein>
<keyword evidence="1 3" id="KW-0321">Glycogen metabolism</keyword>
<dbReference type="PIRSF" id="PIRSF038207">
    <property type="entry name" value="PP1_GT_animal"/>
    <property type="match status" value="1"/>
</dbReference>
<evidence type="ECO:0000313" key="5">
    <source>
        <dbReference type="Ensembl" id="ENSDCDP00010026802.1"/>
    </source>
</evidence>
<evidence type="ECO:0000313" key="6">
    <source>
        <dbReference type="Proteomes" id="UP000694580"/>
    </source>
</evidence>
<dbReference type="Ensembl" id="ENSDCDT00010033259.1">
    <property type="protein sequence ID" value="ENSDCDP00010026802.1"/>
    <property type="gene ID" value="ENSDCDG00010017078.1"/>
</dbReference>
<dbReference type="InterPro" id="IPR038175">
    <property type="entry name" value="CBM21_dom_sf"/>
</dbReference>
<reference evidence="5 6" key="1">
    <citation type="submission" date="2020-06" db="EMBL/GenBank/DDBJ databases">
        <authorList>
            <consortium name="Wellcome Sanger Institute Data Sharing"/>
        </authorList>
    </citation>
    <scope>NUCLEOTIDE SEQUENCE [LARGE SCALE GENOMIC DNA]</scope>
</reference>
<dbReference type="InterPro" id="IPR050782">
    <property type="entry name" value="PP1_regulatory_subunit_3"/>
</dbReference>
<dbReference type="GO" id="GO:2001069">
    <property type="term" value="F:glycogen binding"/>
    <property type="evidence" value="ECO:0007669"/>
    <property type="project" value="TreeGrafter"/>
</dbReference>
<dbReference type="GeneID" id="114795977"/>
<dbReference type="PROSITE" id="PS51159">
    <property type="entry name" value="CBM21"/>
    <property type="match status" value="1"/>
</dbReference>